<proteinExistence type="predicted"/>
<dbReference type="EMBL" id="VZCY01000001">
    <property type="protein sequence ID" value="MQN08348.1"/>
    <property type="molecule type" value="Genomic_DNA"/>
</dbReference>
<gene>
    <name evidence="1" type="ORF">F7D97_00040</name>
</gene>
<sequence>KELGWEPSLQFEEGIEETVKWYLDNQEWMDHVTSGEYQKYYEEMYCK</sequence>
<comment type="caution">
    <text evidence="1">The sequence shown here is derived from an EMBL/GenBank/DDBJ whole genome shotgun (WGS) entry which is preliminary data.</text>
</comment>
<dbReference type="InterPro" id="IPR036291">
    <property type="entry name" value="NAD(P)-bd_dom_sf"/>
</dbReference>
<accession>A0A6A7VSG6</accession>
<dbReference type="Proteomes" id="UP000406735">
    <property type="component" value="Unassembled WGS sequence"/>
</dbReference>
<dbReference type="AlphaFoldDB" id="A0A6A7VSG6"/>
<protein>
    <submittedName>
        <fullName evidence="1">dTDP-glucose 4,6-dehydratase</fullName>
    </submittedName>
</protein>
<feature type="non-terminal residue" evidence="1">
    <location>
        <position position="1"/>
    </location>
</feature>
<dbReference type="SUPFAM" id="SSF51735">
    <property type="entry name" value="NAD(P)-binding Rossmann-fold domains"/>
    <property type="match status" value="1"/>
</dbReference>
<evidence type="ECO:0000313" key="2">
    <source>
        <dbReference type="Proteomes" id="UP000406735"/>
    </source>
</evidence>
<reference evidence="1 2" key="1">
    <citation type="submission" date="2019-09" db="EMBL/GenBank/DDBJ databases">
        <title>Distinct polysaccharide growth profiles of human intestinal Prevotella copri isolates.</title>
        <authorList>
            <person name="Fehlner-Peach H."/>
            <person name="Magnabosco C."/>
            <person name="Raghavan V."/>
            <person name="Scher J.U."/>
            <person name="Tett A."/>
            <person name="Cox L.M."/>
            <person name="Gottsegen C."/>
            <person name="Watters A."/>
            <person name="Wiltshire- Gordon J.D."/>
            <person name="Segata N."/>
            <person name="Bonneau R."/>
            <person name="Littman D.R."/>
        </authorList>
    </citation>
    <scope>NUCLEOTIDE SEQUENCE [LARGE SCALE GENOMIC DNA]</scope>
    <source>
        <strain evidence="2">iK21513</strain>
    </source>
</reference>
<evidence type="ECO:0000313" key="1">
    <source>
        <dbReference type="EMBL" id="MQN08348.1"/>
    </source>
</evidence>
<dbReference type="Gene3D" id="3.90.25.10">
    <property type="entry name" value="UDP-galactose 4-epimerase, domain 1"/>
    <property type="match status" value="1"/>
</dbReference>
<organism evidence="1 2">
    <name type="scientific">Segatella copri</name>
    <dbReference type="NCBI Taxonomy" id="165179"/>
    <lineage>
        <taxon>Bacteria</taxon>
        <taxon>Pseudomonadati</taxon>
        <taxon>Bacteroidota</taxon>
        <taxon>Bacteroidia</taxon>
        <taxon>Bacteroidales</taxon>
        <taxon>Prevotellaceae</taxon>
        <taxon>Segatella</taxon>
    </lineage>
</organism>
<name>A0A6A7VSG6_9BACT</name>